<sequence length="254" mass="28338">MHRRPTGGDPDLRRSYSRSNIDFGDEDHRRQEAPIRTPTPLIRPYRTSDRDAVYDVCLRTADKGGDATGLYEDPELISNAFAGPYLHLEPDLAFVLDDGQRAVGYVIGTADTTRFASAFAREWLPLVTHRHPPPPPRPSTPDEEIRALLHHPERMVHAALADYPAHLHIDLLPQAQRAGHGRALIATLFTALRARGVARVHLGMMPENRAARAFYDRLGFRELVVPGEPRGTYLGRTTELPVRPTETSATIHTG</sequence>
<organism evidence="3 4">
    <name type="scientific">Actinoalloteichus hymeniacidonis</name>
    <dbReference type="NCBI Taxonomy" id="340345"/>
    <lineage>
        <taxon>Bacteria</taxon>
        <taxon>Bacillati</taxon>
        <taxon>Actinomycetota</taxon>
        <taxon>Actinomycetes</taxon>
        <taxon>Pseudonocardiales</taxon>
        <taxon>Pseudonocardiaceae</taxon>
        <taxon>Actinoalloteichus</taxon>
    </lineage>
</organism>
<evidence type="ECO:0000313" key="3">
    <source>
        <dbReference type="EMBL" id="AOS63576.1"/>
    </source>
</evidence>
<dbReference type="AlphaFoldDB" id="A0AAC9HRE5"/>
<dbReference type="Pfam" id="PF00583">
    <property type="entry name" value="Acetyltransf_1"/>
    <property type="match status" value="1"/>
</dbReference>
<dbReference type="KEGG" id="ahm:TL08_13810"/>
<feature type="domain" description="N-acetyltransferase" evidence="2">
    <location>
        <begin position="40"/>
        <end position="239"/>
    </location>
</feature>
<reference evidence="4" key="1">
    <citation type="submission" date="2016-03" db="EMBL/GenBank/DDBJ databases">
        <title>Complete genome sequence of the type strain Actinoalloteichus hymeniacidonis DSM 45092.</title>
        <authorList>
            <person name="Schaffert L."/>
            <person name="Albersmeier A."/>
            <person name="Winkler A."/>
            <person name="Kalinowski J."/>
            <person name="Zotchev S."/>
            <person name="Ruckert C."/>
        </authorList>
    </citation>
    <scope>NUCLEOTIDE SEQUENCE [LARGE SCALE GENOMIC DNA]</scope>
    <source>
        <strain evidence="4">HPA177(T) (DSM 45092(T))</strain>
    </source>
</reference>
<dbReference type="PANTHER" id="PTHR13170:SF16">
    <property type="entry name" value="PROTEIN O-GLCNACASE"/>
    <property type="match status" value="1"/>
</dbReference>
<dbReference type="PANTHER" id="PTHR13170">
    <property type="entry name" value="O-GLCNACASE"/>
    <property type="match status" value="1"/>
</dbReference>
<dbReference type="Gene3D" id="3.40.630.30">
    <property type="match status" value="1"/>
</dbReference>
<dbReference type="InterPro" id="IPR051822">
    <property type="entry name" value="Glycosyl_Hydrolase_84"/>
</dbReference>
<protein>
    <submittedName>
        <fullName evidence="3">Acetyltransferase (GNAT) family protein</fullName>
    </submittedName>
</protein>
<dbReference type="SUPFAM" id="SSF55729">
    <property type="entry name" value="Acyl-CoA N-acyltransferases (Nat)"/>
    <property type="match status" value="1"/>
</dbReference>
<dbReference type="Proteomes" id="UP000095210">
    <property type="component" value="Chromosome"/>
</dbReference>
<evidence type="ECO:0000313" key="4">
    <source>
        <dbReference type="Proteomes" id="UP000095210"/>
    </source>
</evidence>
<evidence type="ECO:0000259" key="2">
    <source>
        <dbReference type="PROSITE" id="PS51186"/>
    </source>
</evidence>
<dbReference type="InterPro" id="IPR000182">
    <property type="entry name" value="GNAT_dom"/>
</dbReference>
<dbReference type="RefSeq" id="WP_236750832.1">
    <property type="nucleotide sequence ID" value="NZ_CP014859.1"/>
</dbReference>
<dbReference type="EMBL" id="CP014859">
    <property type="protein sequence ID" value="AOS63576.1"/>
    <property type="molecule type" value="Genomic_DNA"/>
</dbReference>
<name>A0AAC9HRE5_9PSEU</name>
<accession>A0AAC9HRE5</accession>
<feature type="region of interest" description="Disordered" evidence="1">
    <location>
        <begin position="1"/>
        <end position="44"/>
    </location>
</feature>
<evidence type="ECO:0000256" key="1">
    <source>
        <dbReference type="SAM" id="MobiDB-lite"/>
    </source>
</evidence>
<gene>
    <name evidence="3" type="ORF">TL08_13810</name>
</gene>
<dbReference type="GO" id="GO:0016747">
    <property type="term" value="F:acyltransferase activity, transferring groups other than amino-acyl groups"/>
    <property type="evidence" value="ECO:0007669"/>
    <property type="project" value="InterPro"/>
</dbReference>
<keyword evidence="4" id="KW-1185">Reference proteome</keyword>
<proteinExistence type="predicted"/>
<dbReference type="CDD" id="cd04301">
    <property type="entry name" value="NAT_SF"/>
    <property type="match status" value="1"/>
</dbReference>
<dbReference type="InterPro" id="IPR016181">
    <property type="entry name" value="Acyl_CoA_acyltransferase"/>
</dbReference>
<dbReference type="PROSITE" id="PS51186">
    <property type="entry name" value="GNAT"/>
    <property type="match status" value="1"/>
</dbReference>